<accession>A0A6G1IPL9</accession>
<comment type="similarity">
    <text evidence="1">Belongs to the peptidase S28 family.</text>
</comment>
<feature type="signal peptide" evidence="6">
    <location>
        <begin position="1"/>
        <end position="20"/>
    </location>
</feature>
<feature type="chain" id="PRO_5026361049" evidence="6">
    <location>
        <begin position="21"/>
        <end position="570"/>
    </location>
</feature>
<keyword evidence="5" id="KW-0325">Glycoprotein</keyword>
<organism evidence="7 8">
    <name type="scientific">Lentithecium fluviatile CBS 122367</name>
    <dbReference type="NCBI Taxonomy" id="1168545"/>
    <lineage>
        <taxon>Eukaryota</taxon>
        <taxon>Fungi</taxon>
        <taxon>Dikarya</taxon>
        <taxon>Ascomycota</taxon>
        <taxon>Pezizomycotina</taxon>
        <taxon>Dothideomycetes</taxon>
        <taxon>Pleosporomycetidae</taxon>
        <taxon>Pleosporales</taxon>
        <taxon>Massarineae</taxon>
        <taxon>Lentitheciaceae</taxon>
        <taxon>Lentithecium</taxon>
    </lineage>
</organism>
<evidence type="ECO:0000313" key="8">
    <source>
        <dbReference type="Proteomes" id="UP000799291"/>
    </source>
</evidence>
<dbReference type="FunFam" id="3.40.50.1820:FF:000636">
    <property type="entry name" value="Serine peptidase, family S28, putative"/>
    <property type="match status" value="1"/>
</dbReference>
<dbReference type="InterPro" id="IPR008758">
    <property type="entry name" value="Peptidase_S28"/>
</dbReference>
<dbReference type="InterPro" id="IPR029058">
    <property type="entry name" value="AB_hydrolase_fold"/>
</dbReference>
<evidence type="ECO:0000256" key="5">
    <source>
        <dbReference type="ARBA" id="ARBA00023180"/>
    </source>
</evidence>
<gene>
    <name evidence="7" type="ORF">K458DRAFT_313050</name>
</gene>
<dbReference type="PANTHER" id="PTHR11010:SF109">
    <property type="entry name" value="PEPTIDASE, FAMILY S28, PUTATIVE (AFU_ORTHOLOGUE AFUA_4G03790)-RELATED"/>
    <property type="match status" value="1"/>
</dbReference>
<dbReference type="GO" id="GO:0070008">
    <property type="term" value="F:serine-type exopeptidase activity"/>
    <property type="evidence" value="ECO:0007669"/>
    <property type="project" value="InterPro"/>
</dbReference>
<proteinExistence type="inferred from homology"/>
<dbReference type="PANTHER" id="PTHR11010">
    <property type="entry name" value="PROTEASE S28 PRO-X CARBOXYPEPTIDASE-RELATED"/>
    <property type="match status" value="1"/>
</dbReference>
<keyword evidence="3 6" id="KW-0732">Signal</keyword>
<keyword evidence="2" id="KW-0645">Protease</keyword>
<sequence>MRLSIPIAALWLTRLPGVLALDGALLRQLAELADQGLNADGTPILTSDEEESFSAFSVSSSDTENIVAEYVELPLDNFAKNGDFSYEGTFWNRYWVKEGAYRPGGPVFLYDVGEGDAEPYWRGRLESETSWFRQMVEEFGGVGIVWEHRFYGNSTPGGIDIYTPPEVFQRLTTAQSLADIDRFANQFSRKNINYTLTPDKTPWIMVGGSYPAMRAAFMRDRYPDTIFAAFASSAPVEAKIDMSGYWDPIVRGMRRYGFGNCTNDVIASISYIDKQLDRPSTAAALKKKFLGLGAEKTANADFADALSYTFSTWQSYGMEGSPYSLRKFCDHMSYDPETKKTAGADGWAKKKGVKWSVDRWAKWPYFVGMTNQYLDTNCSGNEEVEGNCELDYVVRSPAGIAWSWQYCTEWGYFQSANLGPNQIVSKYSSLTHWHDMCHRQFPTATPPLFPDWPATARTNAQFGGWHIRPSQVYWSGGEFDPWRTLSPMSAESWAPRVRESPSAPACGQKGGAGELFGYLLRDAQHCYDFRVGVKEGERSRGIWGEALRKWLKCFKPRKGRGKGRGREWKA</sequence>
<evidence type="ECO:0000256" key="2">
    <source>
        <dbReference type="ARBA" id="ARBA00022670"/>
    </source>
</evidence>
<evidence type="ECO:0000256" key="4">
    <source>
        <dbReference type="ARBA" id="ARBA00022801"/>
    </source>
</evidence>
<dbReference type="Gene3D" id="3.40.50.1820">
    <property type="entry name" value="alpha/beta hydrolase"/>
    <property type="match status" value="2"/>
</dbReference>
<dbReference type="EMBL" id="MU005600">
    <property type="protein sequence ID" value="KAF2679891.1"/>
    <property type="molecule type" value="Genomic_DNA"/>
</dbReference>
<protein>
    <submittedName>
        <fullName evidence="7">Peptidase S28</fullName>
    </submittedName>
</protein>
<dbReference type="GO" id="GO:0006508">
    <property type="term" value="P:proteolysis"/>
    <property type="evidence" value="ECO:0007669"/>
    <property type="project" value="UniProtKB-KW"/>
</dbReference>
<dbReference type="GO" id="GO:0008239">
    <property type="term" value="F:dipeptidyl-peptidase activity"/>
    <property type="evidence" value="ECO:0007669"/>
    <property type="project" value="TreeGrafter"/>
</dbReference>
<evidence type="ECO:0000313" key="7">
    <source>
        <dbReference type="EMBL" id="KAF2679891.1"/>
    </source>
</evidence>
<keyword evidence="8" id="KW-1185">Reference proteome</keyword>
<keyword evidence="4" id="KW-0378">Hydrolase</keyword>
<evidence type="ECO:0000256" key="6">
    <source>
        <dbReference type="SAM" id="SignalP"/>
    </source>
</evidence>
<evidence type="ECO:0000256" key="1">
    <source>
        <dbReference type="ARBA" id="ARBA00011079"/>
    </source>
</evidence>
<name>A0A6G1IPL9_9PLEO</name>
<dbReference type="AlphaFoldDB" id="A0A6G1IPL9"/>
<reference evidence="7" key="1">
    <citation type="journal article" date="2020" name="Stud. Mycol.">
        <title>101 Dothideomycetes genomes: a test case for predicting lifestyles and emergence of pathogens.</title>
        <authorList>
            <person name="Haridas S."/>
            <person name="Albert R."/>
            <person name="Binder M."/>
            <person name="Bloem J."/>
            <person name="Labutti K."/>
            <person name="Salamov A."/>
            <person name="Andreopoulos B."/>
            <person name="Baker S."/>
            <person name="Barry K."/>
            <person name="Bills G."/>
            <person name="Bluhm B."/>
            <person name="Cannon C."/>
            <person name="Castanera R."/>
            <person name="Culley D."/>
            <person name="Daum C."/>
            <person name="Ezra D."/>
            <person name="Gonzalez J."/>
            <person name="Henrissat B."/>
            <person name="Kuo A."/>
            <person name="Liang C."/>
            <person name="Lipzen A."/>
            <person name="Lutzoni F."/>
            <person name="Magnuson J."/>
            <person name="Mondo S."/>
            <person name="Nolan M."/>
            <person name="Ohm R."/>
            <person name="Pangilinan J."/>
            <person name="Park H.-J."/>
            <person name="Ramirez L."/>
            <person name="Alfaro M."/>
            <person name="Sun H."/>
            <person name="Tritt A."/>
            <person name="Yoshinaga Y."/>
            <person name="Zwiers L.-H."/>
            <person name="Turgeon B."/>
            <person name="Goodwin S."/>
            <person name="Spatafora J."/>
            <person name="Crous P."/>
            <person name="Grigoriev I."/>
        </authorList>
    </citation>
    <scope>NUCLEOTIDE SEQUENCE</scope>
    <source>
        <strain evidence="7">CBS 122367</strain>
    </source>
</reference>
<dbReference type="OrthoDB" id="1735038at2759"/>
<dbReference type="Pfam" id="PF05577">
    <property type="entry name" value="Peptidase_S28"/>
    <property type="match status" value="1"/>
</dbReference>
<dbReference type="Proteomes" id="UP000799291">
    <property type="component" value="Unassembled WGS sequence"/>
</dbReference>
<dbReference type="SUPFAM" id="SSF53474">
    <property type="entry name" value="alpha/beta-Hydrolases"/>
    <property type="match status" value="1"/>
</dbReference>
<evidence type="ECO:0000256" key="3">
    <source>
        <dbReference type="ARBA" id="ARBA00022729"/>
    </source>
</evidence>